<dbReference type="RefSeq" id="WP_009527006.1">
    <property type="nucleotide sequence ID" value="NZ_JH815225.1"/>
</dbReference>
<dbReference type="EMBL" id="AFZF02000004">
    <property type="protein sequence ID" value="EHL17195.1"/>
    <property type="molecule type" value="Genomic_DNA"/>
</dbReference>
<proteinExistence type="predicted"/>
<gene>
    <name evidence="1" type="ORF">HMPREF9630_00362</name>
</gene>
<dbReference type="AlphaFoldDB" id="V9HU85"/>
<dbReference type="Proteomes" id="UP000017818">
    <property type="component" value="Unassembled WGS sequence"/>
</dbReference>
<sequence>MNVLEQVLTFIGSSVVSGVTWDVLKMSGTGIIRSFKQKFLSKDFFTSEEQAEKYLETISSVSSDSIEESEGKMEKVYQETTGNDKVKIFGEFVEWVKDNQEEFAKLSSNSIQISSVNIKSQSNIGSGNIINTCIWNGNLGR</sequence>
<organism evidence="1 2">
    <name type="scientific">Peptoanaerobacter stomatis</name>
    <dbReference type="NCBI Taxonomy" id="796937"/>
    <lineage>
        <taxon>Bacteria</taxon>
        <taxon>Bacillati</taxon>
        <taxon>Bacillota</taxon>
        <taxon>Clostridia</taxon>
        <taxon>Peptostreptococcales</taxon>
        <taxon>Filifactoraceae</taxon>
        <taxon>Peptoanaerobacter</taxon>
    </lineage>
</organism>
<protein>
    <submittedName>
        <fullName evidence="1">Uncharacterized protein</fullName>
    </submittedName>
</protein>
<accession>V9HU85</accession>
<name>V9HU85_9FIRM</name>
<dbReference type="HOGENOM" id="CLU_1783542_0_0_9"/>
<comment type="caution">
    <text evidence="1">The sequence shown here is derived from an EMBL/GenBank/DDBJ whole genome shotgun (WGS) entry which is preliminary data.</text>
</comment>
<evidence type="ECO:0000313" key="1">
    <source>
        <dbReference type="EMBL" id="EHL17195.1"/>
    </source>
</evidence>
<reference evidence="1 2" key="1">
    <citation type="submission" date="2012-05" db="EMBL/GenBank/DDBJ databases">
        <title>The Genome Sequence of Eubacteriaceae bacterium CM2.</title>
        <authorList>
            <consortium name="The Broad Institute Genome Sequencing Platform"/>
            <person name="Earl A."/>
            <person name="Ward D."/>
            <person name="Feldgarden M."/>
            <person name="Gevers D."/>
            <person name="Sizova M."/>
            <person name="Hazen A."/>
            <person name="Epstein S."/>
            <person name="Walker B."/>
            <person name="Young S.K."/>
            <person name="Zeng Q."/>
            <person name="Gargeya S."/>
            <person name="Fitzgerald M."/>
            <person name="Haas B."/>
            <person name="Abouelleil A."/>
            <person name="Alvarado L."/>
            <person name="Arachchi H.M."/>
            <person name="Berlin A."/>
            <person name="Chapman S.B."/>
            <person name="Goldberg J."/>
            <person name="Griggs A."/>
            <person name="Gujja S."/>
            <person name="Hansen M."/>
            <person name="Howarth C."/>
            <person name="Imamovic A."/>
            <person name="Larimer J."/>
            <person name="McCowen C."/>
            <person name="Montmayeur A."/>
            <person name="Murphy C."/>
            <person name="Neiman D."/>
            <person name="Pearson M."/>
            <person name="Priest M."/>
            <person name="Roberts A."/>
            <person name="Saif S."/>
            <person name="Shea T."/>
            <person name="Sisk P."/>
            <person name="Sykes S."/>
            <person name="Wortman J."/>
            <person name="Nusbaum C."/>
            <person name="Birren B."/>
        </authorList>
    </citation>
    <scope>NUCLEOTIDE SEQUENCE [LARGE SCALE GENOMIC DNA]</scope>
    <source>
        <strain evidence="1 2">CM2</strain>
    </source>
</reference>
<dbReference type="OrthoDB" id="2084385at2"/>
<evidence type="ECO:0000313" key="2">
    <source>
        <dbReference type="Proteomes" id="UP000017818"/>
    </source>
</evidence>